<proteinExistence type="predicted"/>
<evidence type="ECO:0000313" key="2">
    <source>
        <dbReference type="EMBL" id="MCI71434.1"/>
    </source>
</evidence>
<organism evidence="2 3">
    <name type="scientific">Trifolium medium</name>
    <dbReference type="NCBI Taxonomy" id="97028"/>
    <lineage>
        <taxon>Eukaryota</taxon>
        <taxon>Viridiplantae</taxon>
        <taxon>Streptophyta</taxon>
        <taxon>Embryophyta</taxon>
        <taxon>Tracheophyta</taxon>
        <taxon>Spermatophyta</taxon>
        <taxon>Magnoliopsida</taxon>
        <taxon>eudicotyledons</taxon>
        <taxon>Gunneridae</taxon>
        <taxon>Pentapetalae</taxon>
        <taxon>rosids</taxon>
        <taxon>fabids</taxon>
        <taxon>Fabales</taxon>
        <taxon>Fabaceae</taxon>
        <taxon>Papilionoideae</taxon>
        <taxon>50 kb inversion clade</taxon>
        <taxon>NPAAA clade</taxon>
        <taxon>Hologalegina</taxon>
        <taxon>IRL clade</taxon>
        <taxon>Trifolieae</taxon>
        <taxon>Trifolium</taxon>
    </lineage>
</organism>
<dbReference type="AlphaFoldDB" id="A0A392UFG9"/>
<protein>
    <submittedName>
        <fullName evidence="2">Uncharacterized protein</fullName>
    </submittedName>
</protein>
<feature type="non-terminal residue" evidence="2">
    <location>
        <position position="1"/>
    </location>
</feature>
<evidence type="ECO:0000313" key="3">
    <source>
        <dbReference type="Proteomes" id="UP000265520"/>
    </source>
</evidence>
<feature type="compositionally biased region" description="Polar residues" evidence="1">
    <location>
        <begin position="1"/>
        <end position="13"/>
    </location>
</feature>
<keyword evidence="3" id="KW-1185">Reference proteome</keyword>
<accession>A0A392UFG9</accession>
<feature type="region of interest" description="Disordered" evidence="1">
    <location>
        <begin position="1"/>
        <end position="53"/>
    </location>
</feature>
<evidence type="ECO:0000256" key="1">
    <source>
        <dbReference type="SAM" id="MobiDB-lite"/>
    </source>
</evidence>
<sequence>WKHSSQGWNQKGKQPQRKPYSRPSGNNRDHQPYRPIASAYGGGQVRNQPQDNV</sequence>
<dbReference type="EMBL" id="LXQA010796141">
    <property type="protein sequence ID" value="MCI71434.1"/>
    <property type="molecule type" value="Genomic_DNA"/>
</dbReference>
<name>A0A392UFG9_9FABA</name>
<dbReference type="Proteomes" id="UP000265520">
    <property type="component" value="Unassembled WGS sequence"/>
</dbReference>
<comment type="caution">
    <text evidence="2">The sequence shown here is derived from an EMBL/GenBank/DDBJ whole genome shotgun (WGS) entry which is preliminary data.</text>
</comment>
<reference evidence="2 3" key="1">
    <citation type="journal article" date="2018" name="Front. Plant Sci.">
        <title>Red Clover (Trifolium pratense) and Zigzag Clover (T. medium) - A Picture of Genomic Similarities and Differences.</title>
        <authorList>
            <person name="Dluhosova J."/>
            <person name="Istvanek J."/>
            <person name="Nedelnik J."/>
            <person name="Repkova J."/>
        </authorList>
    </citation>
    <scope>NUCLEOTIDE SEQUENCE [LARGE SCALE GENOMIC DNA]</scope>
    <source>
        <strain evidence="3">cv. 10/8</strain>
        <tissue evidence="2">Leaf</tissue>
    </source>
</reference>